<accession>A0A261UKC5</accession>
<organism evidence="4 5">
    <name type="scientific">Bordetella genomosp. 11</name>
    <dbReference type="NCBI Taxonomy" id="1416808"/>
    <lineage>
        <taxon>Bacteria</taxon>
        <taxon>Pseudomonadati</taxon>
        <taxon>Pseudomonadota</taxon>
        <taxon>Betaproteobacteria</taxon>
        <taxon>Burkholderiales</taxon>
        <taxon>Alcaligenaceae</taxon>
        <taxon>Bordetella</taxon>
    </lineage>
</organism>
<feature type="compositionally biased region" description="Low complexity" evidence="1">
    <location>
        <begin position="573"/>
        <end position="583"/>
    </location>
</feature>
<feature type="compositionally biased region" description="Low complexity" evidence="1">
    <location>
        <begin position="509"/>
        <end position="530"/>
    </location>
</feature>
<feature type="compositionally biased region" description="Low complexity" evidence="1">
    <location>
        <begin position="225"/>
        <end position="251"/>
    </location>
</feature>
<keyword evidence="2" id="KW-0472">Membrane</keyword>
<feature type="region of interest" description="Disordered" evidence="1">
    <location>
        <begin position="225"/>
        <end position="297"/>
    </location>
</feature>
<dbReference type="InterPro" id="IPR011009">
    <property type="entry name" value="Kinase-like_dom_sf"/>
</dbReference>
<feature type="domain" description="Protein kinase" evidence="3">
    <location>
        <begin position="1"/>
        <end position="180"/>
    </location>
</feature>
<feature type="region of interest" description="Disordered" evidence="1">
    <location>
        <begin position="333"/>
        <end position="361"/>
    </location>
</feature>
<feature type="region of interest" description="Disordered" evidence="1">
    <location>
        <begin position="395"/>
        <end position="583"/>
    </location>
</feature>
<dbReference type="RefSeq" id="WP_094843715.1">
    <property type="nucleotide sequence ID" value="NZ_NEVS01000004.1"/>
</dbReference>
<dbReference type="Proteomes" id="UP000215767">
    <property type="component" value="Unassembled WGS sequence"/>
</dbReference>
<keyword evidence="2" id="KW-1133">Transmembrane helix</keyword>
<name>A0A261UKC5_9BORD</name>
<evidence type="ECO:0000256" key="1">
    <source>
        <dbReference type="SAM" id="MobiDB-lite"/>
    </source>
</evidence>
<feature type="compositionally biased region" description="Basic and acidic residues" evidence="1">
    <location>
        <begin position="334"/>
        <end position="350"/>
    </location>
</feature>
<dbReference type="GO" id="GO:0005524">
    <property type="term" value="F:ATP binding"/>
    <property type="evidence" value="ECO:0007669"/>
    <property type="project" value="InterPro"/>
</dbReference>
<dbReference type="Gene3D" id="1.10.510.10">
    <property type="entry name" value="Transferase(Phosphotransferase) domain 1"/>
    <property type="match status" value="1"/>
</dbReference>
<dbReference type="SUPFAM" id="SSF56112">
    <property type="entry name" value="Protein kinase-like (PK-like)"/>
    <property type="match status" value="1"/>
</dbReference>
<dbReference type="GO" id="GO:0004672">
    <property type="term" value="F:protein kinase activity"/>
    <property type="evidence" value="ECO:0007669"/>
    <property type="project" value="InterPro"/>
</dbReference>
<comment type="caution">
    <text evidence="4">The sequence shown here is derived from an EMBL/GenBank/DDBJ whole genome shotgun (WGS) entry which is preliminary data.</text>
</comment>
<feature type="compositionally biased region" description="Low complexity" evidence="1">
    <location>
        <begin position="473"/>
        <end position="486"/>
    </location>
</feature>
<dbReference type="InterPro" id="IPR000719">
    <property type="entry name" value="Prot_kinase_dom"/>
</dbReference>
<dbReference type="EMBL" id="NEVS01000004">
    <property type="protein sequence ID" value="OZI62334.1"/>
    <property type="molecule type" value="Genomic_DNA"/>
</dbReference>
<feature type="transmembrane region" description="Helical" evidence="2">
    <location>
        <begin position="366"/>
        <end position="383"/>
    </location>
</feature>
<evidence type="ECO:0000313" key="4">
    <source>
        <dbReference type="EMBL" id="OZI62334.1"/>
    </source>
</evidence>
<evidence type="ECO:0000256" key="2">
    <source>
        <dbReference type="SAM" id="Phobius"/>
    </source>
</evidence>
<feature type="compositionally biased region" description="Low complexity" evidence="1">
    <location>
        <begin position="537"/>
        <end position="561"/>
    </location>
</feature>
<reference evidence="5" key="1">
    <citation type="submission" date="2017-05" db="EMBL/GenBank/DDBJ databases">
        <title>Complete and WGS of Bordetella genogroups.</title>
        <authorList>
            <person name="Spilker T."/>
            <person name="Lipuma J."/>
        </authorList>
    </citation>
    <scope>NUCLEOTIDE SEQUENCE [LARGE SCALE GENOMIC DNA]</scope>
    <source>
        <strain evidence="5">AU8856</strain>
    </source>
</reference>
<proteinExistence type="predicted"/>
<evidence type="ECO:0000313" key="5">
    <source>
        <dbReference type="Proteomes" id="UP000215767"/>
    </source>
</evidence>
<feature type="compositionally biased region" description="Polar residues" evidence="1">
    <location>
        <begin position="455"/>
        <end position="472"/>
    </location>
</feature>
<gene>
    <name evidence="4" type="ORF">CAL28_24390</name>
</gene>
<dbReference type="AlphaFoldDB" id="A0A261UKC5"/>
<dbReference type="PROSITE" id="PS50011">
    <property type="entry name" value="PROTEIN_KINASE_DOM"/>
    <property type="match status" value="1"/>
</dbReference>
<evidence type="ECO:0000259" key="3">
    <source>
        <dbReference type="PROSITE" id="PS50011"/>
    </source>
</evidence>
<keyword evidence="2" id="KW-0812">Transmembrane</keyword>
<protein>
    <recommendedName>
        <fullName evidence="3">Protein kinase domain-containing protein</fullName>
    </recommendedName>
</protein>
<dbReference type="OrthoDB" id="9801841at2"/>
<sequence length="653" mass="65381">MPSVSASLPARDVETLDRYAAAGGMSTDRIRRILADLAPALRDLHRAGRAHGDIAPSTIGWDGYGRASLLTPPLAPAANAENATRREGYAAFEQYTDDPDTPCGPWTDIYALSATACALLTGLAPPPALARCVHDDYVPLAQRRGPEEQAFCAVLDRGLAMDARARPRDIDEFARALGFAAATAAAAKETAAPLDNATPAGTTQTGAAILDVGAGASVAAASMEVSPPAAGPGASMAAAPMEGSPPAAAAVPRHHPSALEDPDGLPPAIDAEPAAPAGDAGFEPASGGHDPGGRESGVTVYREGRLADTQAATARTPAQDPAAAQYAEAVASIHTREEPERRYPKSERPRASASRKHRPRQRAPRLLVLAVSALIAVVLYVWLRPQPSPRIRSVARVSTTAPGNAQGEAPKATQAGASDAASSGTPNAVPGKAPEAATPLAQGSTRGGAEGAPGNSPTSSLASTVPSGTPPVSTANSSGASPSNGAETAAARDNPGLTPGTSTAPPSGADSASTAVASTAPDASATSVPSGAAGPMATGTDTSTGAATGNASATATVANAAKPETKPGATANAAAKPPIPAASKAPVAVSVAIRPWGEVLVNGKSRGVSPPLNSLRLAPGRYDITVRNNASPDYHQTLNVTADRNATIAHTFQ</sequence>
<keyword evidence="5" id="KW-1185">Reference proteome</keyword>
<feature type="compositionally biased region" description="Low complexity" evidence="1">
    <location>
        <begin position="266"/>
        <end position="285"/>
    </location>
</feature>